<dbReference type="FunFam" id="3.30.56.70:FF:000001">
    <property type="entry name" value="tRNA (guanine(26)-N(2))-dimethyltransferase"/>
    <property type="match status" value="1"/>
</dbReference>
<proteinExistence type="inferred from homology"/>
<gene>
    <name evidence="14" type="ORF">OEA41_003793</name>
</gene>
<dbReference type="GO" id="GO:0160104">
    <property type="term" value="F:tRNA (guanine(26)-N2)-dimethyltransferase activity"/>
    <property type="evidence" value="ECO:0007669"/>
    <property type="project" value="UniProtKB-EC"/>
</dbReference>
<feature type="region of interest" description="Disordered" evidence="13">
    <location>
        <begin position="100"/>
        <end position="132"/>
    </location>
</feature>
<evidence type="ECO:0000256" key="4">
    <source>
        <dbReference type="ARBA" id="ARBA00022691"/>
    </source>
</evidence>
<organism evidence="14 15">
    <name type="scientific">Lepraria neglecta</name>
    <dbReference type="NCBI Taxonomy" id="209136"/>
    <lineage>
        <taxon>Eukaryota</taxon>
        <taxon>Fungi</taxon>
        <taxon>Dikarya</taxon>
        <taxon>Ascomycota</taxon>
        <taxon>Pezizomycotina</taxon>
        <taxon>Lecanoromycetes</taxon>
        <taxon>OSLEUM clade</taxon>
        <taxon>Lecanoromycetidae</taxon>
        <taxon>Lecanorales</taxon>
        <taxon>Lecanorineae</taxon>
        <taxon>Stereocaulaceae</taxon>
        <taxon>Lepraria</taxon>
    </lineage>
</organism>
<evidence type="ECO:0000256" key="9">
    <source>
        <dbReference type="ARBA" id="ARBA00077143"/>
    </source>
</evidence>
<dbReference type="InterPro" id="IPR002905">
    <property type="entry name" value="Trm1"/>
</dbReference>
<keyword evidence="3 12" id="KW-0808">Transferase</keyword>
<sequence length="752" mass="81728">MGSLPSSDGIDPSKSPAQAPSEVDYNGKRYKVVREGTAEILNLQRPEDTTSSKTSSKSQSVFYNPIQQYNRDISVLAIKAFGEDLAALWKARHQRRLEQLAKGEQRGKKRRRVQAEGTKGLEDAAGKNEKSQLAASVANAALPATKTNADEERPAQKARLVENGETHTEAQAQEGSSKALDPTEAGASGTKEFDDRPLLGDYEAKNGRISAGQPSFRILDALSATGLRALRYAKEIPMATSITANDLSPSATASIKFNVEHNKLADKISPTTGGAVEHMHRAASKAPGGPGQYHVIDLDPYGTAAPFLDAAVQAIADGGLLCVTCTDAGVFASLGYLEKTYSQYGGLPLKGAHAHEGGLRLILHAIATSAARYGIAIEPLLSLSIDFYARVFVRVHRSPAEVKFLVSKTMIVYNCDAGCGAWSTQYLARTKEKKAKNGDTFYNFTSALAPSTNTHCEHCGFKTHHAGPMWGGPLHNSHFIQRILDMLPSLDKNIYGTIPRIEGMLSIALHETLDDPNSSDARPASTLDRPVPKTNAAARSHHPFFFLPPALSRILHCVSPSDAALRGALLNLGYRVTRSHTKAGSIATDAPWTVVWEIMREWVRQKSPIKEDAISEGTAGWVIMQKDRSRTKIMEAQRLLRETIENPGFEGLEGLRREVEATLYQISKAEEGTGEDMVSEAADVDGGVGLHDGGEKHGQHFGGKGRAEVYPNKLKVVFDEELGKEPQGKRMVRYQPNPRPDWGPMNRAKGDQ</sequence>
<dbReference type="InterPro" id="IPR042296">
    <property type="entry name" value="tRNA_met_Trm1_C"/>
</dbReference>
<keyword evidence="6 12" id="KW-0694">RNA-binding</keyword>
<comment type="caution">
    <text evidence="14">The sequence shown here is derived from an EMBL/GenBank/DDBJ whole genome shotgun (WGS) entry which is preliminary data.</text>
</comment>
<evidence type="ECO:0000313" key="15">
    <source>
        <dbReference type="Proteomes" id="UP001276659"/>
    </source>
</evidence>
<evidence type="ECO:0000256" key="10">
    <source>
        <dbReference type="ARBA" id="ARBA00082896"/>
    </source>
</evidence>
<name>A0AAD9Z566_9LECA</name>
<keyword evidence="1 12" id="KW-0820">tRNA-binding</keyword>
<evidence type="ECO:0000256" key="3">
    <source>
        <dbReference type="ARBA" id="ARBA00022679"/>
    </source>
</evidence>
<feature type="region of interest" description="Disordered" evidence="13">
    <location>
        <begin position="41"/>
        <end position="61"/>
    </location>
</feature>
<dbReference type="Pfam" id="PF02005">
    <property type="entry name" value="TRM"/>
    <property type="match status" value="2"/>
</dbReference>
<keyword evidence="2 12" id="KW-0489">Methyltransferase</keyword>
<protein>
    <recommendedName>
        <fullName evidence="7">tRNA (guanine(26)-N(2))-dimethyltransferase</fullName>
        <ecNumber evidence="7">2.1.1.216</ecNumber>
    </recommendedName>
    <alternativeName>
        <fullName evidence="10">tRNA 2,2-dimethylguanosine-26 methyltransferase</fullName>
    </alternativeName>
    <alternativeName>
        <fullName evidence="9">tRNA(guanine-26,N(2)-N(2)) methyltransferase</fullName>
    </alternativeName>
    <alternativeName>
        <fullName evidence="11">tRNA(m(2,2)G26)dimethyltransferase</fullName>
    </alternativeName>
</protein>
<dbReference type="EC" id="2.1.1.216" evidence="7"/>
<dbReference type="SUPFAM" id="SSF53335">
    <property type="entry name" value="S-adenosyl-L-methionine-dependent methyltransferases"/>
    <property type="match status" value="1"/>
</dbReference>
<keyword evidence="5 12" id="KW-0819">tRNA processing</keyword>
<dbReference type="GO" id="GO:0002940">
    <property type="term" value="P:tRNA N2-guanine methylation"/>
    <property type="evidence" value="ECO:0007669"/>
    <property type="project" value="TreeGrafter"/>
</dbReference>
<dbReference type="Gene3D" id="3.40.50.150">
    <property type="entry name" value="Vaccinia Virus protein VP39"/>
    <property type="match status" value="1"/>
</dbReference>
<evidence type="ECO:0000256" key="13">
    <source>
        <dbReference type="SAM" id="MobiDB-lite"/>
    </source>
</evidence>
<accession>A0AAD9Z566</accession>
<dbReference type="GO" id="GO:0000049">
    <property type="term" value="F:tRNA binding"/>
    <property type="evidence" value="ECO:0007669"/>
    <property type="project" value="UniProtKB-UniRule"/>
</dbReference>
<feature type="region of interest" description="Disordered" evidence="13">
    <location>
        <begin position="1"/>
        <end position="28"/>
    </location>
</feature>
<evidence type="ECO:0000256" key="2">
    <source>
        <dbReference type="ARBA" id="ARBA00022603"/>
    </source>
</evidence>
<reference evidence="14" key="1">
    <citation type="submission" date="2022-11" db="EMBL/GenBank/DDBJ databases">
        <title>Chromosomal genome sequence assembly and mating type (MAT) locus characterization of the leprose asexual lichenized fungus Lepraria neglecta (Nyl.) Erichsen.</title>
        <authorList>
            <person name="Allen J.L."/>
            <person name="Pfeffer B."/>
        </authorList>
    </citation>
    <scope>NUCLEOTIDE SEQUENCE</scope>
    <source>
        <strain evidence="14">Allen 5258</strain>
    </source>
</reference>
<dbReference type="AlphaFoldDB" id="A0AAD9Z566"/>
<evidence type="ECO:0000256" key="11">
    <source>
        <dbReference type="ARBA" id="ARBA00083299"/>
    </source>
</evidence>
<keyword evidence="4 12" id="KW-0949">S-adenosyl-L-methionine</keyword>
<comment type="catalytic activity">
    <reaction evidence="8">
        <text>guanosine(26) in tRNA + 2 S-adenosyl-L-methionine = N(2)-dimethylguanosine(26) in tRNA + 2 S-adenosyl-L-homocysteine + 2 H(+)</text>
        <dbReference type="Rhea" id="RHEA:43140"/>
        <dbReference type="Rhea" id="RHEA-COMP:10359"/>
        <dbReference type="Rhea" id="RHEA-COMP:10360"/>
        <dbReference type="ChEBI" id="CHEBI:15378"/>
        <dbReference type="ChEBI" id="CHEBI:57856"/>
        <dbReference type="ChEBI" id="CHEBI:59789"/>
        <dbReference type="ChEBI" id="CHEBI:74269"/>
        <dbReference type="ChEBI" id="CHEBI:74513"/>
        <dbReference type="EC" id="2.1.1.216"/>
    </reaction>
</comment>
<evidence type="ECO:0000256" key="6">
    <source>
        <dbReference type="ARBA" id="ARBA00022884"/>
    </source>
</evidence>
<feature type="compositionally biased region" description="Low complexity" evidence="13">
    <location>
        <begin position="51"/>
        <end position="60"/>
    </location>
</feature>
<dbReference type="Gene3D" id="3.30.56.70">
    <property type="entry name" value="N2,N2-dimethylguanosine tRNA methyltransferase, C-terminal domain"/>
    <property type="match status" value="1"/>
</dbReference>
<comment type="similarity">
    <text evidence="12">Belongs to the class I-like SAM-binding methyltransferase superfamily. Trm1 family.</text>
</comment>
<dbReference type="PANTHER" id="PTHR10631">
    <property type="entry name" value="N 2 ,N 2 -DIMETHYLGUANOSINE TRNA METHYLTRANSFERASE"/>
    <property type="match status" value="1"/>
</dbReference>
<dbReference type="FunFam" id="3.40.50.150:FF:000051">
    <property type="entry name" value="tRNA (guanine(26)-N(2))-dimethyltransferase"/>
    <property type="match status" value="1"/>
</dbReference>
<dbReference type="PANTHER" id="PTHR10631:SF3">
    <property type="entry name" value="TRNA (GUANINE(26)-N(2))-DIMETHYLTRANSFERASE"/>
    <property type="match status" value="1"/>
</dbReference>
<evidence type="ECO:0000256" key="7">
    <source>
        <dbReference type="ARBA" id="ARBA00039099"/>
    </source>
</evidence>
<dbReference type="InterPro" id="IPR029063">
    <property type="entry name" value="SAM-dependent_MTases_sf"/>
</dbReference>
<evidence type="ECO:0000256" key="5">
    <source>
        <dbReference type="ARBA" id="ARBA00022694"/>
    </source>
</evidence>
<dbReference type="PROSITE" id="PS51626">
    <property type="entry name" value="SAM_MT_TRM1"/>
    <property type="match status" value="1"/>
</dbReference>
<evidence type="ECO:0000313" key="14">
    <source>
        <dbReference type="EMBL" id="KAK3171709.1"/>
    </source>
</evidence>
<keyword evidence="15" id="KW-1185">Reference proteome</keyword>
<feature type="region of interest" description="Disordered" evidence="13">
    <location>
        <begin position="164"/>
        <end position="198"/>
    </location>
</feature>
<feature type="region of interest" description="Disordered" evidence="13">
    <location>
        <begin position="720"/>
        <end position="752"/>
    </location>
</feature>
<evidence type="ECO:0000256" key="12">
    <source>
        <dbReference type="PROSITE-ProRule" id="PRU00958"/>
    </source>
</evidence>
<feature type="compositionally biased region" description="Basic and acidic residues" evidence="13">
    <location>
        <begin position="119"/>
        <end position="130"/>
    </location>
</feature>
<evidence type="ECO:0000256" key="1">
    <source>
        <dbReference type="ARBA" id="ARBA00022555"/>
    </source>
</evidence>
<dbReference type="Proteomes" id="UP001276659">
    <property type="component" value="Unassembled WGS sequence"/>
</dbReference>
<dbReference type="GO" id="GO:0005634">
    <property type="term" value="C:nucleus"/>
    <property type="evidence" value="ECO:0007669"/>
    <property type="project" value="TreeGrafter"/>
</dbReference>
<evidence type="ECO:0000256" key="8">
    <source>
        <dbReference type="ARBA" id="ARBA00051897"/>
    </source>
</evidence>
<dbReference type="EMBL" id="JASNWA010000008">
    <property type="protein sequence ID" value="KAK3171709.1"/>
    <property type="molecule type" value="Genomic_DNA"/>
</dbReference>